<reference evidence="3" key="1">
    <citation type="submission" date="2011-02" db="EMBL/GenBank/DDBJ databases">
        <title>Complete sequence of Acidovorax avenae subsp. avenae ATCC 19860.</title>
        <authorList>
            <consortium name="US DOE Joint Genome Institute"/>
            <person name="Lucas S."/>
            <person name="Copeland A."/>
            <person name="Lapidus A."/>
            <person name="Cheng J.-F."/>
            <person name="Goodwin L."/>
            <person name="Pitluck S."/>
            <person name="Chertkov O."/>
            <person name="Held B."/>
            <person name="Detter J.C."/>
            <person name="Han C."/>
            <person name="Tapia R."/>
            <person name="Land M."/>
            <person name="Hauser L."/>
            <person name="Kyrpides N."/>
            <person name="Ivanova N."/>
            <person name="Ovchinnikova G."/>
            <person name="Pagani I."/>
            <person name="Gordon S."/>
            <person name="Woyke T."/>
        </authorList>
    </citation>
    <scope>NUCLEOTIDE SEQUENCE</scope>
    <source>
        <strain evidence="3">ATCC 19860</strain>
    </source>
</reference>
<keyword evidence="2" id="KW-0732">Signal</keyword>
<dbReference type="Proteomes" id="UP000002482">
    <property type="component" value="Chromosome"/>
</dbReference>
<dbReference type="KEGG" id="aaa:Acav_2487"/>
<feature type="signal peptide" evidence="2">
    <location>
        <begin position="1"/>
        <end position="21"/>
    </location>
</feature>
<organism evidence="3 4">
    <name type="scientific">Paracidovorax avenae (strain ATCC 19860 / DSM 7227 / CCUG 15838 / JCM 20985 / LMG 2117 / NCPPB 1011)</name>
    <name type="common">Acidovorax avenae</name>
    <dbReference type="NCBI Taxonomy" id="643561"/>
    <lineage>
        <taxon>Bacteria</taxon>
        <taxon>Pseudomonadati</taxon>
        <taxon>Pseudomonadota</taxon>
        <taxon>Betaproteobacteria</taxon>
        <taxon>Burkholderiales</taxon>
        <taxon>Comamonadaceae</taxon>
        <taxon>Paracidovorax</taxon>
    </lineage>
</organism>
<feature type="chain" id="PRO_5003254492" evidence="2">
    <location>
        <begin position="22"/>
        <end position="105"/>
    </location>
</feature>
<protein>
    <submittedName>
        <fullName evidence="3">Mucin-associated surface protein (MASP)</fullName>
    </submittedName>
</protein>
<feature type="region of interest" description="Disordered" evidence="1">
    <location>
        <begin position="81"/>
        <end position="105"/>
    </location>
</feature>
<dbReference type="AlphaFoldDB" id="F0QDF4"/>
<feature type="compositionally biased region" description="Low complexity" evidence="1">
    <location>
        <begin position="92"/>
        <end position="105"/>
    </location>
</feature>
<sequence>MKKLLLIASLLVSISGANVFAQAPSSGDAPAAVAGKQDGASHKDTEQAANVECDVNATVQQCCSAAKCQGKVLSNRDAHNCKDKSKGKSWHAAAQGGQPAACQRM</sequence>
<dbReference type="EMBL" id="CP002521">
    <property type="protein sequence ID" value="ADX46399.1"/>
    <property type="molecule type" value="Genomic_DNA"/>
</dbReference>
<dbReference type="HOGENOM" id="CLU_2230569_0_0_4"/>
<feature type="region of interest" description="Disordered" evidence="1">
    <location>
        <begin position="24"/>
        <end position="46"/>
    </location>
</feature>
<accession>F0QDF4</accession>
<evidence type="ECO:0000256" key="1">
    <source>
        <dbReference type="SAM" id="MobiDB-lite"/>
    </source>
</evidence>
<gene>
    <name evidence="3" type="ordered locus">Acav_2487</name>
</gene>
<name>F0QDF4_PARA1</name>
<proteinExistence type="predicted"/>
<keyword evidence="4" id="KW-1185">Reference proteome</keyword>
<evidence type="ECO:0000313" key="3">
    <source>
        <dbReference type="EMBL" id="ADX46399.1"/>
    </source>
</evidence>
<evidence type="ECO:0000256" key="2">
    <source>
        <dbReference type="SAM" id="SignalP"/>
    </source>
</evidence>
<evidence type="ECO:0000313" key="4">
    <source>
        <dbReference type="Proteomes" id="UP000002482"/>
    </source>
</evidence>